<name>A0A1Q2D4H5_9ENTE</name>
<proteinExistence type="predicted"/>
<dbReference type="KEGG" id="vpi:BW732_03005"/>
<sequence>MMQDTTIKLRDQLVHYTGVVKEATNFDNLKANGVLVKPHKLNLLKNGKKNARKWRAKLY</sequence>
<dbReference type="OrthoDB" id="9924481at2"/>
<dbReference type="Proteomes" id="UP000188246">
    <property type="component" value="Chromosome"/>
</dbReference>
<reference evidence="1 2" key="1">
    <citation type="journal article" date="2010" name="Int. J. Syst. Evol. Microbiol.">
        <title>Vagococcus penaei sp. nov., isolated from spoilage microbiota of cooked shrimp (Penaeus vannamei).</title>
        <authorList>
            <person name="Jaffres E."/>
            <person name="Prevost H."/>
            <person name="Rossero A."/>
            <person name="Joffraud J.J."/>
            <person name="Dousset X."/>
        </authorList>
    </citation>
    <scope>NUCLEOTIDE SEQUENCE [LARGE SCALE GENOMIC DNA]</scope>
    <source>
        <strain evidence="1 2">CD276</strain>
    </source>
</reference>
<protein>
    <submittedName>
        <fullName evidence="1">Uncharacterized protein</fullName>
    </submittedName>
</protein>
<accession>A0A1Q2D4H5</accession>
<dbReference type="AlphaFoldDB" id="A0A1Q2D4H5"/>
<organism evidence="1 2">
    <name type="scientific">Vagococcus penaei</name>
    <dbReference type="NCBI Taxonomy" id="633807"/>
    <lineage>
        <taxon>Bacteria</taxon>
        <taxon>Bacillati</taxon>
        <taxon>Bacillota</taxon>
        <taxon>Bacilli</taxon>
        <taxon>Lactobacillales</taxon>
        <taxon>Enterococcaceae</taxon>
        <taxon>Vagococcus</taxon>
    </lineage>
</organism>
<evidence type="ECO:0000313" key="1">
    <source>
        <dbReference type="EMBL" id="AQP53304.1"/>
    </source>
</evidence>
<dbReference type="EMBL" id="CP019609">
    <property type="protein sequence ID" value="AQP53304.1"/>
    <property type="molecule type" value="Genomic_DNA"/>
</dbReference>
<keyword evidence="2" id="KW-1185">Reference proteome</keyword>
<dbReference type="RefSeq" id="WP_077275398.1">
    <property type="nucleotide sequence ID" value="NZ_CP019609.1"/>
</dbReference>
<evidence type="ECO:0000313" key="2">
    <source>
        <dbReference type="Proteomes" id="UP000188246"/>
    </source>
</evidence>
<gene>
    <name evidence="1" type="ORF">BW732_03005</name>
</gene>